<dbReference type="Proteomes" id="UP000785679">
    <property type="component" value="Unassembled WGS sequence"/>
</dbReference>
<evidence type="ECO:0000313" key="1">
    <source>
        <dbReference type="EMBL" id="TNV81784.1"/>
    </source>
</evidence>
<accession>A0A8J8T4D0</accession>
<name>A0A8J8T4D0_HALGN</name>
<reference evidence="1" key="1">
    <citation type="submission" date="2019-06" db="EMBL/GenBank/DDBJ databases">
        <authorList>
            <person name="Zheng W."/>
        </authorList>
    </citation>
    <scope>NUCLEOTIDE SEQUENCE</scope>
    <source>
        <strain evidence="1">QDHG01</strain>
    </source>
</reference>
<protein>
    <submittedName>
        <fullName evidence="1">Uncharacterized protein</fullName>
    </submittedName>
</protein>
<dbReference type="AlphaFoldDB" id="A0A8J8T4D0"/>
<comment type="caution">
    <text evidence="1">The sequence shown here is derived from an EMBL/GenBank/DDBJ whole genome shotgun (WGS) entry which is preliminary data.</text>
</comment>
<evidence type="ECO:0000313" key="2">
    <source>
        <dbReference type="Proteomes" id="UP000785679"/>
    </source>
</evidence>
<proteinExistence type="predicted"/>
<dbReference type="EMBL" id="RRYP01005740">
    <property type="protein sequence ID" value="TNV81784.1"/>
    <property type="molecule type" value="Genomic_DNA"/>
</dbReference>
<sequence length="628" mass="74545">MEYLFNLSRYFREMFIKNFRKILGVLEHQQYTIQVQFNSPQETIDFFKNLITYGTYFKGNGNSQILLAQDLLLYSKFLRCKEDRYYFKNSYNINFNLAFDIDESQKNKNQEVLNWIGAIMRRVEVKELIINFLIDSSTNIKIERIEHIFRKLQRRIQKFEIQPSLGFQVHFTQTEPDYTSTILYVMRDQEIKRSLIVDTDSDQERQTIKKIQLQLRYLNFDRFELHTANSYYRQHLYQLPFDSAHKEIYFDYMNNLPQDIYKQKALAWTSIKNVDNESALSLDELDSQNVRLLNYIIRMKEHFVFDGNGNALIDQNSINTQSFQKLVSLTLVTEVTLSNFSLLNTILSKIKSLKTLNCRNLIQCPINIQLEEHSLENLSLDMVYYSQQIVEEFVERNLNLTLRKLSISGLERDQRMKSAYNLNWILSRFTFMASHKKFKAWTNLKELDICIKIKPLHLDMPLQKDGLLEFVKSLQTLKLERLAMDLPFDSDQLQLKKGPKTQWIKDYFCGELLKISRLTQLDLSSPIKQKQNIVKNGLKWEVDSQFQIEILNKIMCQGIHMERFSIKGKNSFNFGSEITNVMKQRLMPLKLSFEYPQVTKNLVKDLVEFQSICPQHQICFIEPSEFDQ</sequence>
<gene>
    <name evidence="1" type="ORF">FGO68_gene15825</name>
</gene>
<organism evidence="1 2">
    <name type="scientific">Halteria grandinella</name>
    <dbReference type="NCBI Taxonomy" id="5974"/>
    <lineage>
        <taxon>Eukaryota</taxon>
        <taxon>Sar</taxon>
        <taxon>Alveolata</taxon>
        <taxon>Ciliophora</taxon>
        <taxon>Intramacronucleata</taxon>
        <taxon>Spirotrichea</taxon>
        <taxon>Stichotrichia</taxon>
        <taxon>Sporadotrichida</taxon>
        <taxon>Halteriidae</taxon>
        <taxon>Halteria</taxon>
    </lineage>
</organism>
<keyword evidence="2" id="KW-1185">Reference proteome</keyword>